<comment type="caution">
    <text evidence="2">The sequence shown here is derived from an EMBL/GenBank/DDBJ whole genome shotgun (WGS) entry which is preliminary data.</text>
</comment>
<feature type="region of interest" description="Disordered" evidence="1">
    <location>
        <begin position="488"/>
        <end position="514"/>
    </location>
</feature>
<name>A0A2S6C487_9PEZI</name>
<evidence type="ECO:0000313" key="2">
    <source>
        <dbReference type="EMBL" id="PPJ54538.1"/>
    </source>
</evidence>
<protein>
    <submittedName>
        <fullName evidence="2">Uncharacterized protein</fullName>
    </submittedName>
</protein>
<organism evidence="2 3">
    <name type="scientific">Cercospora berteroae</name>
    <dbReference type="NCBI Taxonomy" id="357750"/>
    <lineage>
        <taxon>Eukaryota</taxon>
        <taxon>Fungi</taxon>
        <taxon>Dikarya</taxon>
        <taxon>Ascomycota</taxon>
        <taxon>Pezizomycotina</taxon>
        <taxon>Dothideomycetes</taxon>
        <taxon>Dothideomycetidae</taxon>
        <taxon>Mycosphaerellales</taxon>
        <taxon>Mycosphaerellaceae</taxon>
        <taxon>Cercospora</taxon>
    </lineage>
</organism>
<gene>
    <name evidence="2" type="ORF">CBER1_02506</name>
</gene>
<keyword evidence="3" id="KW-1185">Reference proteome</keyword>
<dbReference type="InterPro" id="IPR027796">
    <property type="entry name" value="OTT_1508_deam-like"/>
</dbReference>
<accession>A0A2S6C487</accession>
<dbReference type="Proteomes" id="UP000237631">
    <property type="component" value="Unassembled WGS sequence"/>
</dbReference>
<reference evidence="3" key="1">
    <citation type="journal article" date="2017" name="bioRxiv">
        <title>Conservation of a gene cluster reveals novel cercosporin biosynthetic mechanisms and extends production to the genus Colletotrichum.</title>
        <authorList>
            <person name="de Jonge R."/>
            <person name="Ebert M.K."/>
            <person name="Huitt-Roehl C.R."/>
            <person name="Pal P."/>
            <person name="Suttle J.C."/>
            <person name="Spanner R.E."/>
            <person name="Neubauer J.D."/>
            <person name="Jurick W.M.II."/>
            <person name="Stott K.A."/>
            <person name="Secor G.A."/>
            <person name="Thomma B.P.H.J."/>
            <person name="Van de Peer Y."/>
            <person name="Townsend C.A."/>
            <person name="Bolton M.D."/>
        </authorList>
    </citation>
    <scope>NUCLEOTIDE SEQUENCE [LARGE SCALE GENOMIC DNA]</scope>
    <source>
        <strain evidence="3">CBS538.71</strain>
    </source>
</reference>
<proteinExistence type="predicted"/>
<sequence>MSTSNTSVLRPVQTADPANTIWSAIPQDVFRENLVALEKKTNAVPIDVLAAKMEEKLDQHAPPGPPIPLRIEKQVADDLAYIAAVGEGAQSVAAVCLEQHIRTSANFKPGSNDTSQKSTTALLVVKIAGMDIVDDKVKNMLQQIIDAMQKLSRMASSRMRMESSSSLDQKNHDEAIEKVFDLIVSHHRQKLLGRLRSRKWTKPTYLDRTHKKPLWQDFANVVHRVQHMFPRKADWKVRKAVIESLEGLQKIYETFETTSEAETEEKLKELVKDSWRFCQSQEMRIFAEKLESGKAGKTAQVAAAVKTLRQVEKVGAYWRIVRDLVRVARGQYHEALNLIELEFVRPYASVPTDITHEPWAGKCHVHAEVQLVVEGALAGTGSKGRATEREETVVVKARIIGTSKYLCYLCYLFLHYHGGYEVLNTHGRLYDQWTVPDLAEYSPETRKTFSGVLEEMNRHVLRQIEETKGVVWRAEPMTSRQNLLSYEDEEAKEKESMENLNEGLSSLDIDSRNE</sequence>
<dbReference type="EMBL" id="PNEN01000562">
    <property type="protein sequence ID" value="PPJ54538.1"/>
    <property type="molecule type" value="Genomic_DNA"/>
</dbReference>
<dbReference type="AlphaFoldDB" id="A0A2S6C487"/>
<dbReference type="STRING" id="357750.A0A2S6C487"/>
<evidence type="ECO:0000313" key="3">
    <source>
        <dbReference type="Proteomes" id="UP000237631"/>
    </source>
</evidence>
<evidence type="ECO:0000256" key="1">
    <source>
        <dbReference type="SAM" id="MobiDB-lite"/>
    </source>
</evidence>
<dbReference type="OrthoDB" id="3644624at2759"/>
<dbReference type="Pfam" id="PF14441">
    <property type="entry name" value="OTT_1508_deam"/>
    <property type="match status" value="1"/>
</dbReference>